<organism evidence="1 2">
    <name type="scientific">Echinicola soli</name>
    <dbReference type="NCBI Taxonomy" id="2591634"/>
    <lineage>
        <taxon>Bacteria</taxon>
        <taxon>Pseudomonadati</taxon>
        <taxon>Bacteroidota</taxon>
        <taxon>Cytophagia</taxon>
        <taxon>Cytophagales</taxon>
        <taxon>Cyclobacteriaceae</taxon>
        <taxon>Echinicola</taxon>
    </lineage>
</organism>
<dbReference type="AlphaFoldDB" id="A0A514CP64"/>
<name>A0A514CP64_9BACT</name>
<accession>A0A514CP64</accession>
<dbReference type="Proteomes" id="UP000316614">
    <property type="component" value="Chromosome"/>
</dbReference>
<keyword evidence="2" id="KW-1185">Reference proteome</keyword>
<dbReference type="KEGG" id="echi:FKX85_15670"/>
<sequence length="319" mass="36167">MLLISSGIVHAQEEDIFGIDTKARPDKTRRSESGVGNITRGIMSKISLELGGGYGMHLNAMDFNSGMPDNYPISIISDDGSSQDILAGETRTFKSNSSAIPFDAGVRIDLFGLFAIGGGYGREMGSMAALEGDSHQFTFSSDKYVFDKMYGTLGLVLYDAKRRRAFLNWKYRKYSGNNHYMQAQRKLRMEQNYPWRFTLEGEYGSIKVQESYDDALTATEPYYAIGLRIEREFSEYTKIFLKPNASFRKFNYQLEGLEESQMLEQKLFTINLGVALRLPGTKRCKIPGCGVKMKHLHNGVGYRGSSIWHMQNRKVGQWY</sequence>
<gene>
    <name evidence="1" type="ORF">FKX85_15670</name>
</gene>
<dbReference type="OrthoDB" id="976234at2"/>
<proteinExistence type="predicted"/>
<evidence type="ECO:0000313" key="1">
    <source>
        <dbReference type="EMBL" id="QDH81601.1"/>
    </source>
</evidence>
<dbReference type="EMBL" id="CP041253">
    <property type="protein sequence ID" value="QDH81601.1"/>
    <property type="molecule type" value="Genomic_DNA"/>
</dbReference>
<reference evidence="1 2" key="1">
    <citation type="submission" date="2019-06" db="EMBL/GenBank/DDBJ databases">
        <title>Echinicola alkalisoli sp. nov. isolated from saline soil.</title>
        <authorList>
            <person name="Sun J.-Q."/>
            <person name="Xu L."/>
        </authorList>
    </citation>
    <scope>NUCLEOTIDE SEQUENCE [LARGE SCALE GENOMIC DNA]</scope>
    <source>
        <strain evidence="1 2">LN3S3</strain>
    </source>
</reference>
<evidence type="ECO:0000313" key="2">
    <source>
        <dbReference type="Proteomes" id="UP000316614"/>
    </source>
</evidence>
<protein>
    <submittedName>
        <fullName evidence="1">Uncharacterized protein</fullName>
    </submittedName>
</protein>